<keyword evidence="2" id="KW-1185">Reference proteome</keyword>
<organism evidence="1 2">
    <name type="scientific">Elysia crispata</name>
    <name type="common">lettuce slug</name>
    <dbReference type="NCBI Taxonomy" id="231223"/>
    <lineage>
        <taxon>Eukaryota</taxon>
        <taxon>Metazoa</taxon>
        <taxon>Spiralia</taxon>
        <taxon>Lophotrochozoa</taxon>
        <taxon>Mollusca</taxon>
        <taxon>Gastropoda</taxon>
        <taxon>Heterobranchia</taxon>
        <taxon>Euthyneura</taxon>
        <taxon>Panpulmonata</taxon>
        <taxon>Sacoglossa</taxon>
        <taxon>Placobranchoidea</taxon>
        <taxon>Plakobranchidae</taxon>
        <taxon>Elysia</taxon>
    </lineage>
</organism>
<dbReference type="EMBL" id="JAWDGP010003204">
    <property type="protein sequence ID" value="KAK3776518.1"/>
    <property type="molecule type" value="Genomic_DNA"/>
</dbReference>
<sequence>MLVLRKKTFPVPPCRSQQESPRLSTLFASGLVTPVTIDRPNGRSSTVSYDQVTRCQTPGLTSDLFSCSLIPITSDTVQETKSK</sequence>
<dbReference type="Proteomes" id="UP001283361">
    <property type="component" value="Unassembled WGS sequence"/>
</dbReference>
<evidence type="ECO:0000313" key="2">
    <source>
        <dbReference type="Proteomes" id="UP001283361"/>
    </source>
</evidence>
<comment type="caution">
    <text evidence="1">The sequence shown here is derived from an EMBL/GenBank/DDBJ whole genome shotgun (WGS) entry which is preliminary data.</text>
</comment>
<accession>A0AAE1DP28</accession>
<gene>
    <name evidence="1" type="ORF">RRG08_060233</name>
</gene>
<name>A0AAE1DP28_9GAST</name>
<protein>
    <submittedName>
        <fullName evidence="1">Uncharacterized protein</fullName>
    </submittedName>
</protein>
<proteinExistence type="predicted"/>
<dbReference type="AlphaFoldDB" id="A0AAE1DP28"/>
<reference evidence="1" key="1">
    <citation type="journal article" date="2023" name="G3 (Bethesda)">
        <title>A reference genome for the long-term kleptoplast-retaining sea slug Elysia crispata morphotype clarki.</title>
        <authorList>
            <person name="Eastman K.E."/>
            <person name="Pendleton A.L."/>
            <person name="Shaikh M.A."/>
            <person name="Suttiyut T."/>
            <person name="Ogas R."/>
            <person name="Tomko P."/>
            <person name="Gavelis G."/>
            <person name="Widhalm J.R."/>
            <person name="Wisecaver J.H."/>
        </authorList>
    </citation>
    <scope>NUCLEOTIDE SEQUENCE</scope>
    <source>
        <strain evidence="1">ECLA1</strain>
    </source>
</reference>
<evidence type="ECO:0000313" key="1">
    <source>
        <dbReference type="EMBL" id="KAK3776518.1"/>
    </source>
</evidence>